<keyword evidence="2" id="KW-1185">Reference proteome</keyword>
<gene>
    <name evidence="1" type="ORF">KO493_06685</name>
</gene>
<protein>
    <submittedName>
        <fullName evidence="1">Uncharacterized protein</fullName>
    </submittedName>
</protein>
<comment type="caution">
    <text evidence="1">The sequence shown here is derived from an EMBL/GenBank/DDBJ whole genome shotgun (WGS) entry which is preliminary data.</text>
</comment>
<organism evidence="1 2">
    <name type="scientific">Pseudotamlana agarivorans</name>
    <dbReference type="NCBI Taxonomy" id="481183"/>
    <lineage>
        <taxon>Bacteria</taxon>
        <taxon>Pseudomonadati</taxon>
        <taxon>Bacteroidota</taxon>
        <taxon>Flavobacteriia</taxon>
        <taxon>Flavobacteriales</taxon>
        <taxon>Flavobacteriaceae</taxon>
        <taxon>Pseudotamlana</taxon>
    </lineage>
</organism>
<sequence>MKKIFLITIVSLCCINSYAQDKWFSTVEMEFVVPSKIDYHYRFMNSVTHINLDSKVGAGLHYSMNYKIFKKLSVVG</sequence>
<evidence type="ECO:0000313" key="2">
    <source>
        <dbReference type="Proteomes" id="UP001647509"/>
    </source>
</evidence>
<proteinExistence type="predicted"/>
<reference evidence="1" key="1">
    <citation type="submission" date="2021-05" db="EMBL/GenBank/DDBJ databases">
        <title>Draft genomes of bacteria isolated from model marine particles.</title>
        <authorList>
            <person name="Datta M.S."/>
            <person name="Schwartzman J.A."/>
            <person name="Enke T.N."/>
            <person name="Saavedra J."/>
            <person name="Cermak N."/>
            <person name="Cordero O.X."/>
        </authorList>
    </citation>
    <scope>NUCLEOTIDE SEQUENCE</scope>
    <source>
        <strain evidence="1">I2M19</strain>
    </source>
</reference>
<accession>A0ACC5U7S0</accession>
<dbReference type="Proteomes" id="UP001647509">
    <property type="component" value="Unassembled WGS sequence"/>
</dbReference>
<dbReference type="EMBL" id="JAHKPD010000012">
    <property type="protein sequence ID" value="MBU2950377.1"/>
    <property type="molecule type" value="Genomic_DNA"/>
</dbReference>
<evidence type="ECO:0000313" key="1">
    <source>
        <dbReference type="EMBL" id="MBU2950377.1"/>
    </source>
</evidence>
<name>A0ACC5U7S0_9FLAO</name>